<evidence type="ECO:0000313" key="1">
    <source>
        <dbReference type="EMBL" id="EDX17867.1"/>
    </source>
</evidence>
<evidence type="ECO:0000313" key="2">
    <source>
        <dbReference type="Proteomes" id="UP000000304"/>
    </source>
</evidence>
<dbReference type="EMBL" id="CM000366">
    <property type="protein sequence ID" value="EDX17867.1"/>
    <property type="molecule type" value="Genomic_DNA"/>
</dbReference>
<dbReference type="HOGENOM" id="CLU_2778615_0_0_1"/>
<dbReference type="Proteomes" id="UP000000304">
    <property type="component" value="Chromosome X"/>
</dbReference>
<proteinExistence type="predicted"/>
<sequence>MATWVGGMEGLLLVGNPYVRFAVSSIIYFGFVPLDTEDGGMLVRRWSIGSIGNTQDKAQYGVRVATLES</sequence>
<name>B4R4L3_DROSI</name>
<organism evidence="1 2">
    <name type="scientific">Drosophila simulans</name>
    <name type="common">Fruit fly</name>
    <dbReference type="NCBI Taxonomy" id="7240"/>
    <lineage>
        <taxon>Eukaryota</taxon>
        <taxon>Metazoa</taxon>
        <taxon>Ecdysozoa</taxon>
        <taxon>Arthropoda</taxon>
        <taxon>Hexapoda</taxon>
        <taxon>Insecta</taxon>
        <taxon>Pterygota</taxon>
        <taxon>Neoptera</taxon>
        <taxon>Endopterygota</taxon>
        <taxon>Diptera</taxon>
        <taxon>Brachycera</taxon>
        <taxon>Muscomorpha</taxon>
        <taxon>Ephydroidea</taxon>
        <taxon>Drosophilidae</taxon>
        <taxon>Drosophila</taxon>
        <taxon>Sophophora</taxon>
    </lineage>
</organism>
<keyword evidence="2" id="KW-1185">Reference proteome</keyword>
<protein>
    <submittedName>
        <fullName evidence="1">GD17150</fullName>
    </submittedName>
</protein>
<reference evidence="1 2" key="1">
    <citation type="journal article" date="2007" name="Nature">
        <title>Evolution of genes and genomes on the Drosophila phylogeny.</title>
        <authorList>
            <consortium name="Drosophila 12 Genomes Consortium"/>
            <person name="Clark A.G."/>
            <person name="Eisen M.B."/>
            <person name="Smith D.R."/>
            <person name="Bergman C.M."/>
            <person name="Oliver B."/>
            <person name="Markow T.A."/>
            <person name="Kaufman T.C."/>
            <person name="Kellis M."/>
            <person name="Gelbart W."/>
            <person name="Iyer V.N."/>
            <person name="Pollard D.A."/>
            <person name="Sackton T.B."/>
            <person name="Larracuente A.M."/>
            <person name="Singh N.D."/>
            <person name="Abad J.P."/>
            <person name="Abt D.N."/>
            <person name="Adryan B."/>
            <person name="Aguade M."/>
            <person name="Akashi H."/>
            <person name="Anderson W.W."/>
            <person name="Aquadro C.F."/>
            <person name="Ardell D.H."/>
            <person name="Arguello R."/>
            <person name="Artieri C.G."/>
            <person name="Barbash D.A."/>
            <person name="Barker D."/>
            <person name="Barsanti P."/>
            <person name="Batterham P."/>
            <person name="Batzoglou S."/>
            <person name="Begun D."/>
            <person name="Bhutkar A."/>
            <person name="Blanco E."/>
            <person name="Bosak S.A."/>
            <person name="Bradley R.K."/>
            <person name="Brand A.D."/>
            <person name="Brent M.R."/>
            <person name="Brooks A.N."/>
            <person name="Brown R.H."/>
            <person name="Butlin R.K."/>
            <person name="Caggese C."/>
            <person name="Calvi B.R."/>
            <person name="Bernardo de Carvalho A."/>
            <person name="Caspi A."/>
            <person name="Castrezana S."/>
            <person name="Celniker S.E."/>
            <person name="Chang J.L."/>
            <person name="Chapple C."/>
            <person name="Chatterji S."/>
            <person name="Chinwalla A."/>
            <person name="Civetta A."/>
            <person name="Clifton S.W."/>
            <person name="Comeron J.M."/>
            <person name="Costello J.C."/>
            <person name="Coyne J.A."/>
            <person name="Daub J."/>
            <person name="David R.G."/>
            <person name="Delcher A.L."/>
            <person name="Delehaunty K."/>
            <person name="Do C.B."/>
            <person name="Ebling H."/>
            <person name="Edwards K."/>
            <person name="Eickbush T."/>
            <person name="Evans J.D."/>
            <person name="Filipski A."/>
            <person name="Findeiss S."/>
            <person name="Freyhult E."/>
            <person name="Fulton L."/>
            <person name="Fulton R."/>
            <person name="Garcia A.C."/>
            <person name="Gardiner A."/>
            <person name="Garfield D.A."/>
            <person name="Garvin B.E."/>
            <person name="Gibson G."/>
            <person name="Gilbert D."/>
            <person name="Gnerre S."/>
            <person name="Godfrey J."/>
            <person name="Good R."/>
            <person name="Gotea V."/>
            <person name="Gravely B."/>
            <person name="Greenberg A.J."/>
            <person name="Griffiths-Jones S."/>
            <person name="Gross S."/>
            <person name="Guigo R."/>
            <person name="Gustafson E.A."/>
            <person name="Haerty W."/>
            <person name="Hahn M.W."/>
            <person name="Halligan D.L."/>
            <person name="Halpern A.L."/>
            <person name="Halter G.M."/>
            <person name="Han M.V."/>
            <person name="Heger A."/>
            <person name="Hillier L."/>
            <person name="Hinrichs A.S."/>
            <person name="Holmes I."/>
            <person name="Hoskins R.A."/>
            <person name="Hubisz M.J."/>
            <person name="Hultmark D."/>
            <person name="Huntley M.A."/>
            <person name="Jaffe D.B."/>
            <person name="Jagadeeshan S."/>
            <person name="Jeck W.R."/>
            <person name="Johnson J."/>
            <person name="Jones C.D."/>
            <person name="Jordan W.C."/>
            <person name="Karpen G.H."/>
            <person name="Kataoka E."/>
            <person name="Keightley P.D."/>
            <person name="Kheradpour P."/>
            <person name="Kirkness E.F."/>
            <person name="Koerich L.B."/>
            <person name="Kristiansen K."/>
            <person name="Kudrna D."/>
            <person name="Kulathinal R.J."/>
            <person name="Kumar S."/>
            <person name="Kwok R."/>
            <person name="Lander E."/>
            <person name="Langley C.H."/>
            <person name="Lapoint R."/>
            <person name="Lazzaro B.P."/>
            <person name="Lee S.J."/>
            <person name="Levesque L."/>
            <person name="Li R."/>
            <person name="Lin C.F."/>
            <person name="Lin M.F."/>
            <person name="Lindblad-Toh K."/>
            <person name="Llopart A."/>
            <person name="Long M."/>
            <person name="Low L."/>
            <person name="Lozovsky E."/>
            <person name="Lu J."/>
            <person name="Luo M."/>
            <person name="Machado C.A."/>
            <person name="Makalowski W."/>
            <person name="Marzo M."/>
            <person name="Matsuda M."/>
            <person name="Matzkin L."/>
            <person name="McAllister B."/>
            <person name="McBride C.S."/>
            <person name="McKernan B."/>
            <person name="McKernan K."/>
            <person name="Mendez-Lago M."/>
            <person name="Minx P."/>
            <person name="Mollenhauer M.U."/>
            <person name="Montooth K."/>
            <person name="Mount S.M."/>
            <person name="Mu X."/>
            <person name="Myers E."/>
            <person name="Negre B."/>
            <person name="Newfeld S."/>
            <person name="Nielsen R."/>
            <person name="Noor M.A."/>
            <person name="O'Grady P."/>
            <person name="Pachter L."/>
            <person name="Papaceit M."/>
            <person name="Parisi M.J."/>
            <person name="Parisi M."/>
            <person name="Parts L."/>
            <person name="Pedersen J.S."/>
            <person name="Pesole G."/>
            <person name="Phillippy A.M."/>
            <person name="Ponting C.P."/>
            <person name="Pop M."/>
            <person name="Porcelli D."/>
            <person name="Powell J.R."/>
            <person name="Prohaska S."/>
            <person name="Pruitt K."/>
            <person name="Puig M."/>
            <person name="Quesneville H."/>
            <person name="Ram K.R."/>
            <person name="Rand D."/>
            <person name="Rasmussen M.D."/>
            <person name="Reed L.K."/>
            <person name="Reenan R."/>
            <person name="Reily A."/>
            <person name="Remington K.A."/>
            <person name="Rieger T.T."/>
            <person name="Ritchie M.G."/>
            <person name="Robin C."/>
            <person name="Rogers Y.H."/>
            <person name="Rohde C."/>
            <person name="Rozas J."/>
            <person name="Rubenfield M.J."/>
            <person name="Ruiz A."/>
            <person name="Russo S."/>
            <person name="Salzberg S.L."/>
            <person name="Sanchez-Gracia A."/>
            <person name="Saranga D.J."/>
            <person name="Sato H."/>
            <person name="Schaeffer S.W."/>
            <person name="Schatz M.C."/>
            <person name="Schlenke T."/>
            <person name="Schwartz R."/>
            <person name="Segarra C."/>
            <person name="Singh R.S."/>
            <person name="Sirot L."/>
            <person name="Sirota M."/>
            <person name="Sisneros N.B."/>
            <person name="Smith C.D."/>
            <person name="Smith T.F."/>
            <person name="Spieth J."/>
            <person name="Stage D.E."/>
            <person name="Stark A."/>
            <person name="Stephan W."/>
            <person name="Strausberg R.L."/>
            <person name="Strempel S."/>
            <person name="Sturgill D."/>
            <person name="Sutton G."/>
            <person name="Sutton G.G."/>
            <person name="Tao W."/>
            <person name="Teichmann S."/>
            <person name="Tobari Y.N."/>
            <person name="Tomimura Y."/>
            <person name="Tsolas J.M."/>
            <person name="Valente V.L."/>
            <person name="Venter E."/>
            <person name="Venter J.C."/>
            <person name="Vicario S."/>
            <person name="Vieira F.G."/>
            <person name="Vilella A.J."/>
            <person name="Villasante A."/>
            <person name="Walenz B."/>
            <person name="Wang J."/>
            <person name="Wasserman M."/>
            <person name="Watts T."/>
            <person name="Wilson D."/>
            <person name="Wilson R.K."/>
            <person name="Wing R.A."/>
            <person name="Wolfner M.F."/>
            <person name="Wong A."/>
            <person name="Wong G.K."/>
            <person name="Wu C.I."/>
            <person name="Wu G."/>
            <person name="Yamamoto D."/>
            <person name="Yang H.P."/>
            <person name="Yang S.P."/>
            <person name="Yorke J.A."/>
            <person name="Yoshida K."/>
            <person name="Zdobnov E."/>
            <person name="Zhang P."/>
            <person name="Zhang Y."/>
            <person name="Zimin A.V."/>
            <person name="Baldwin J."/>
            <person name="Abdouelleil A."/>
            <person name="Abdulkadir J."/>
            <person name="Abebe A."/>
            <person name="Abera B."/>
            <person name="Abreu J."/>
            <person name="Acer S.C."/>
            <person name="Aftuck L."/>
            <person name="Alexander A."/>
            <person name="An P."/>
            <person name="Anderson E."/>
            <person name="Anderson S."/>
            <person name="Arachi H."/>
            <person name="Azer M."/>
            <person name="Bachantsang P."/>
            <person name="Barry A."/>
            <person name="Bayul T."/>
            <person name="Berlin A."/>
            <person name="Bessette D."/>
            <person name="Bloom T."/>
            <person name="Blye J."/>
            <person name="Boguslavskiy L."/>
            <person name="Bonnet C."/>
            <person name="Boukhgalter B."/>
            <person name="Bourzgui I."/>
            <person name="Brown A."/>
            <person name="Cahill P."/>
            <person name="Channer S."/>
            <person name="Cheshatsang Y."/>
            <person name="Chuda L."/>
            <person name="Citroen M."/>
            <person name="Collymore A."/>
            <person name="Cooke P."/>
            <person name="Costello M."/>
            <person name="D'Aco K."/>
            <person name="Daza R."/>
            <person name="De Haan G."/>
            <person name="DeGray S."/>
            <person name="DeMaso C."/>
            <person name="Dhargay N."/>
            <person name="Dooley K."/>
            <person name="Dooley E."/>
            <person name="Doricent M."/>
            <person name="Dorje P."/>
            <person name="Dorjee K."/>
            <person name="Dupes A."/>
            <person name="Elong R."/>
            <person name="Falk J."/>
            <person name="Farina A."/>
            <person name="Faro S."/>
            <person name="Ferguson D."/>
            <person name="Fisher S."/>
            <person name="Foley C.D."/>
            <person name="Franke A."/>
            <person name="Friedrich D."/>
            <person name="Gadbois L."/>
            <person name="Gearin G."/>
            <person name="Gearin C.R."/>
            <person name="Giannoukos G."/>
            <person name="Goode T."/>
            <person name="Graham J."/>
            <person name="Grandbois E."/>
            <person name="Grewal S."/>
            <person name="Gyaltsen K."/>
            <person name="Hafez N."/>
            <person name="Hagos B."/>
            <person name="Hall J."/>
            <person name="Henson C."/>
            <person name="Hollinger A."/>
            <person name="Honan T."/>
            <person name="Huard M.D."/>
            <person name="Hughes L."/>
            <person name="Hurhula B."/>
            <person name="Husby M.E."/>
            <person name="Kamat A."/>
            <person name="Kanga B."/>
            <person name="Kashin S."/>
            <person name="Khazanovich D."/>
            <person name="Kisner P."/>
            <person name="Lance K."/>
            <person name="Lara M."/>
            <person name="Lee W."/>
            <person name="Lennon N."/>
            <person name="Letendre F."/>
            <person name="LeVine R."/>
            <person name="Lipovsky A."/>
            <person name="Liu X."/>
            <person name="Liu J."/>
            <person name="Liu S."/>
            <person name="Lokyitsang T."/>
            <person name="Lokyitsang Y."/>
            <person name="Lubonja R."/>
            <person name="Lui A."/>
            <person name="MacDonald P."/>
            <person name="Magnisalis V."/>
            <person name="Maru K."/>
            <person name="Matthews C."/>
            <person name="McCusker W."/>
            <person name="McDonough S."/>
            <person name="Mehta T."/>
            <person name="Meldrim J."/>
            <person name="Meneus L."/>
            <person name="Mihai O."/>
            <person name="Mihalev A."/>
            <person name="Mihova T."/>
            <person name="Mittelman R."/>
            <person name="Mlenga V."/>
            <person name="Montmayeur A."/>
            <person name="Mulrain L."/>
            <person name="Navidi A."/>
            <person name="Naylor J."/>
            <person name="Negash T."/>
            <person name="Nguyen T."/>
            <person name="Nguyen N."/>
            <person name="Nicol R."/>
            <person name="Norbu C."/>
            <person name="Norbu N."/>
            <person name="Novod N."/>
            <person name="O'Neill B."/>
            <person name="Osman S."/>
            <person name="Markiewicz E."/>
            <person name="Oyono O.L."/>
            <person name="Patti C."/>
            <person name="Phunkhang P."/>
            <person name="Pierre F."/>
            <person name="Priest M."/>
            <person name="Raghuraman S."/>
            <person name="Rege F."/>
            <person name="Reyes R."/>
            <person name="Rise C."/>
            <person name="Rogov P."/>
            <person name="Ross K."/>
            <person name="Ryan E."/>
            <person name="Settipalli S."/>
            <person name="Shea T."/>
            <person name="Sherpa N."/>
            <person name="Shi L."/>
            <person name="Shih D."/>
            <person name="Sparrow T."/>
            <person name="Spaulding J."/>
            <person name="Stalker J."/>
            <person name="Stange-Thomann N."/>
            <person name="Stavropoulos S."/>
            <person name="Stone C."/>
            <person name="Strader C."/>
            <person name="Tesfaye S."/>
            <person name="Thomson T."/>
            <person name="Thoulutsang Y."/>
            <person name="Thoulutsang D."/>
            <person name="Topham K."/>
            <person name="Topping I."/>
            <person name="Tsamla T."/>
            <person name="Vassiliev H."/>
            <person name="Vo A."/>
            <person name="Wangchuk T."/>
            <person name="Wangdi T."/>
            <person name="Weiand M."/>
            <person name="Wilkinson J."/>
            <person name="Wilson A."/>
            <person name="Yadav S."/>
            <person name="Young G."/>
            <person name="Yu Q."/>
            <person name="Zembek L."/>
            <person name="Zhong D."/>
            <person name="Zimmer A."/>
            <person name="Zwirko Z."/>
            <person name="Jaffe D.B."/>
            <person name="Alvarez P."/>
            <person name="Brockman W."/>
            <person name="Butler J."/>
            <person name="Chin C."/>
            <person name="Gnerre S."/>
            <person name="Grabherr M."/>
            <person name="Kleber M."/>
            <person name="Mauceli E."/>
            <person name="MacCallum I."/>
        </authorList>
    </citation>
    <scope>NUCLEOTIDE SEQUENCE [LARGE SCALE GENOMIC DNA]</scope>
    <source>
        <strain evidence="2">white501</strain>
    </source>
</reference>
<gene>
    <name evidence="1" type="primary">Dsim\GD17150</name>
    <name evidence="1" type="ORF">Dsim_GD17150</name>
</gene>
<dbReference type="AlphaFoldDB" id="B4R4L3"/>
<accession>B4R4L3</accession>